<dbReference type="NCBIfam" id="NF010189">
    <property type="entry name" value="PRK13668.1"/>
    <property type="match status" value="1"/>
</dbReference>
<organism evidence="1 2">
    <name type="scientific">Sinobaca qinghaiensis</name>
    <dbReference type="NCBI Taxonomy" id="342944"/>
    <lineage>
        <taxon>Bacteria</taxon>
        <taxon>Bacillati</taxon>
        <taxon>Bacillota</taxon>
        <taxon>Bacilli</taxon>
        <taxon>Bacillales</taxon>
        <taxon>Sporolactobacillaceae</taxon>
        <taxon>Sinobaca</taxon>
    </lineage>
</organism>
<proteinExistence type="predicted"/>
<dbReference type="RefSeq" id="WP_120194358.1">
    <property type="nucleotide sequence ID" value="NZ_RAPK01000012.1"/>
</dbReference>
<comment type="caution">
    <text evidence="1">The sequence shown here is derived from an EMBL/GenBank/DDBJ whole genome shotgun (WGS) entry which is preliminary data.</text>
</comment>
<name>A0A419UW36_9BACL</name>
<keyword evidence="2" id="KW-1185">Reference proteome</keyword>
<sequence length="266" mass="29873">MEINELKSILEKELAGKNRVMSYDEETTTLRVDHTTIKKGVELDLNKWLAKHGDKAEESVEDAVRFITVSLEAMEKDIKIKGREAYIYPVIRSTSFPTEKGNGQKLLTSDHTAETRVYYALDMGEAYTLLDEDALAAEGLSEQTIKEAALFNLRSLEVSYKTETVAGNTFYFVNAKDGYDASRILNEKLLEEMDAKTSGELAVAVPHQDSLIFADIQNQQGFDVLGQIVFRFFHDGKVPVTALSFTYADGKLEPVFILAKKKPDRN</sequence>
<dbReference type="EMBL" id="RAPK01000012">
    <property type="protein sequence ID" value="RKD68758.1"/>
    <property type="molecule type" value="Genomic_DNA"/>
</dbReference>
<dbReference type="OrthoDB" id="154553at2"/>
<dbReference type="Proteomes" id="UP000285120">
    <property type="component" value="Unassembled WGS sequence"/>
</dbReference>
<gene>
    <name evidence="1" type="ORF">ATL39_3220</name>
</gene>
<protein>
    <submittedName>
        <fullName evidence="1">Uncharacterized protein YtpQ (UPF0354 family)</fullName>
    </submittedName>
</protein>
<evidence type="ECO:0000313" key="2">
    <source>
        <dbReference type="Proteomes" id="UP000285120"/>
    </source>
</evidence>
<evidence type="ECO:0000313" key="1">
    <source>
        <dbReference type="EMBL" id="RKD68758.1"/>
    </source>
</evidence>
<dbReference type="Pfam" id="PF07285">
    <property type="entry name" value="DUF1444"/>
    <property type="match status" value="1"/>
</dbReference>
<reference evidence="1 2" key="1">
    <citation type="submission" date="2018-09" db="EMBL/GenBank/DDBJ databases">
        <title>Genomic Encyclopedia of Archaeal and Bacterial Type Strains, Phase II (KMG-II): from individual species to whole genera.</title>
        <authorList>
            <person name="Goeker M."/>
        </authorList>
    </citation>
    <scope>NUCLEOTIDE SEQUENCE [LARGE SCALE GENOMIC DNA]</scope>
    <source>
        <strain evidence="1 2">DSM 17008</strain>
    </source>
</reference>
<accession>A0A419UW36</accession>
<dbReference type="InterPro" id="IPR010838">
    <property type="entry name" value="DUF1444"/>
</dbReference>
<dbReference type="AlphaFoldDB" id="A0A419UW36"/>